<gene>
    <name evidence="1" type="ORF">ACFQ07_04555</name>
</gene>
<evidence type="ECO:0000313" key="1">
    <source>
        <dbReference type="EMBL" id="MFD0851475.1"/>
    </source>
</evidence>
<evidence type="ECO:0000313" key="2">
    <source>
        <dbReference type="Proteomes" id="UP001597083"/>
    </source>
</evidence>
<accession>A0ABW3CBZ1</accession>
<feature type="non-terminal residue" evidence="1">
    <location>
        <position position="1"/>
    </location>
</feature>
<dbReference type="Proteomes" id="UP001597083">
    <property type="component" value="Unassembled WGS sequence"/>
</dbReference>
<keyword evidence="2" id="KW-1185">Reference proteome</keyword>
<comment type="caution">
    <text evidence="1">The sequence shown here is derived from an EMBL/GenBank/DDBJ whole genome shotgun (WGS) entry which is preliminary data.</text>
</comment>
<proteinExistence type="predicted"/>
<dbReference type="EMBL" id="JBHTIR010000507">
    <property type="protein sequence ID" value="MFD0851475.1"/>
    <property type="molecule type" value="Genomic_DNA"/>
</dbReference>
<organism evidence="1 2">
    <name type="scientific">Actinomadura adrarensis</name>
    <dbReference type="NCBI Taxonomy" id="1819600"/>
    <lineage>
        <taxon>Bacteria</taxon>
        <taxon>Bacillati</taxon>
        <taxon>Actinomycetota</taxon>
        <taxon>Actinomycetes</taxon>
        <taxon>Streptosporangiales</taxon>
        <taxon>Thermomonosporaceae</taxon>
        <taxon>Actinomadura</taxon>
    </lineage>
</organism>
<reference evidence="2" key="1">
    <citation type="journal article" date="2019" name="Int. J. Syst. Evol. Microbiol.">
        <title>The Global Catalogue of Microorganisms (GCM) 10K type strain sequencing project: providing services to taxonomists for standard genome sequencing and annotation.</title>
        <authorList>
            <consortium name="The Broad Institute Genomics Platform"/>
            <consortium name="The Broad Institute Genome Sequencing Center for Infectious Disease"/>
            <person name="Wu L."/>
            <person name="Ma J."/>
        </authorList>
    </citation>
    <scope>NUCLEOTIDE SEQUENCE [LARGE SCALE GENOMIC DNA]</scope>
    <source>
        <strain evidence="2">JCM 31696</strain>
    </source>
</reference>
<sequence length="172" mass="18227">AMASQLKQQGVTATPSWDNLLTAAGGTAGGGVTKNQMIPAGSVKLLVPDPARNGSGMGALMVTNTLLTNDPNKEAIFTGIVRTVRESLVPTVSSQFEQFKKGRTGKQPISLSSEQALFQYNRKGPEEPAQALYPVEGTLSMDYPLTVTTKEPAKVAAARAFEQAMNTDATRQ</sequence>
<protein>
    <recommendedName>
        <fullName evidence="3">Extracellular solute-binding protein</fullName>
    </recommendedName>
</protein>
<name>A0ABW3CBZ1_9ACTN</name>
<evidence type="ECO:0008006" key="3">
    <source>
        <dbReference type="Google" id="ProtNLM"/>
    </source>
</evidence>
<feature type="non-terminal residue" evidence="1">
    <location>
        <position position="172"/>
    </location>
</feature>